<proteinExistence type="predicted"/>
<protein>
    <submittedName>
        <fullName evidence="1">Uncharacterized protein</fullName>
    </submittedName>
</protein>
<comment type="caution">
    <text evidence="1">The sequence shown here is derived from an EMBL/GenBank/DDBJ whole genome shotgun (WGS) entry which is preliminary data.</text>
</comment>
<dbReference type="EMBL" id="SWMS01000014">
    <property type="protein sequence ID" value="TKG67026.1"/>
    <property type="molecule type" value="Genomic_DNA"/>
</dbReference>
<gene>
    <name evidence="1" type="ORF">FCN18_24275</name>
</gene>
<name>A0ABY2S0A2_9PSEU</name>
<evidence type="ECO:0000313" key="1">
    <source>
        <dbReference type="EMBL" id="TKG67026.1"/>
    </source>
</evidence>
<accession>A0ABY2S0A2</accession>
<sequence>MANNGLGDWLNTPELSLSCPRCGKRAAMDVFEHACRWRCCGFERALPALHGGLGWRGECKVCAERHSKQVAA</sequence>
<evidence type="ECO:0000313" key="2">
    <source>
        <dbReference type="Proteomes" id="UP000309992"/>
    </source>
</evidence>
<reference evidence="1 2" key="1">
    <citation type="journal article" date="2015" name="Antonie Van Leeuwenhoek">
        <title>Prauserella endophytica sp. nov., an endophytic actinobacterium isolated from Tamarix taklamakanensis.</title>
        <authorList>
            <person name="Liu J.M."/>
            <person name="Habden X."/>
            <person name="Guo L."/>
            <person name="Tuo L."/>
            <person name="Jiang Z.K."/>
            <person name="Liu S.W."/>
            <person name="Liu X.F."/>
            <person name="Chen L."/>
            <person name="Li R.F."/>
            <person name="Zhang Y.Q."/>
            <person name="Sun C.H."/>
        </authorList>
    </citation>
    <scope>NUCLEOTIDE SEQUENCE [LARGE SCALE GENOMIC DNA]</scope>
    <source>
        <strain evidence="1 2">CGMCC 4.7182</strain>
    </source>
</reference>
<organism evidence="1 2">
    <name type="scientific">Prauserella endophytica</name>
    <dbReference type="NCBI Taxonomy" id="1592324"/>
    <lineage>
        <taxon>Bacteria</taxon>
        <taxon>Bacillati</taxon>
        <taxon>Actinomycetota</taxon>
        <taxon>Actinomycetes</taxon>
        <taxon>Pseudonocardiales</taxon>
        <taxon>Pseudonocardiaceae</taxon>
        <taxon>Prauserella</taxon>
        <taxon>Prauserella coralliicola group</taxon>
    </lineage>
</organism>
<keyword evidence="2" id="KW-1185">Reference proteome</keyword>
<dbReference type="RefSeq" id="WP_137096158.1">
    <property type="nucleotide sequence ID" value="NZ_SWMS01000014.1"/>
</dbReference>
<dbReference type="Proteomes" id="UP000309992">
    <property type="component" value="Unassembled WGS sequence"/>
</dbReference>